<dbReference type="HOGENOM" id="CLU_1734589_0_0_1"/>
<name>U7DZD2_POPTR</name>
<gene>
    <name evidence="1" type="ORF">POPTR_003G008000</name>
</gene>
<reference evidence="1 2" key="1">
    <citation type="journal article" date="2006" name="Science">
        <title>The genome of black cottonwood, Populus trichocarpa (Torr. &amp; Gray).</title>
        <authorList>
            <person name="Tuskan G.A."/>
            <person name="Difazio S."/>
            <person name="Jansson S."/>
            <person name="Bohlmann J."/>
            <person name="Grigoriev I."/>
            <person name="Hellsten U."/>
            <person name="Putnam N."/>
            <person name="Ralph S."/>
            <person name="Rombauts S."/>
            <person name="Salamov A."/>
            <person name="Schein J."/>
            <person name="Sterck L."/>
            <person name="Aerts A."/>
            <person name="Bhalerao R.R."/>
            <person name="Bhalerao R.P."/>
            <person name="Blaudez D."/>
            <person name="Boerjan W."/>
            <person name="Brun A."/>
            <person name="Brunner A."/>
            <person name="Busov V."/>
            <person name="Campbell M."/>
            <person name="Carlson J."/>
            <person name="Chalot M."/>
            <person name="Chapman J."/>
            <person name="Chen G.L."/>
            <person name="Cooper D."/>
            <person name="Coutinho P.M."/>
            <person name="Couturier J."/>
            <person name="Covert S."/>
            <person name="Cronk Q."/>
            <person name="Cunningham R."/>
            <person name="Davis J."/>
            <person name="Degroeve S."/>
            <person name="Dejardin A."/>
            <person name="Depamphilis C."/>
            <person name="Detter J."/>
            <person name="Dirks B."/>
            <person name="Dubchak I."/>
            <person name="Duplessis S."/>
            <person name="Ehlting J."/>
            <person name="Ellis B."/>
            <person name="Gendler K."/>
            <person name="Goodstein D."/>
            <person name="Gribskov M."/>
            <person name="Grimwood J."/>
            <person name="Groover A."/>
            <person name="Gunter L."/>
            <person name="Hamberger B."/>
            <person name="Heinze B."/>
            <person name="Helariutta Y."/>
            <person name="Henrissat B."/>
            <person name="Holligan D."/>
            <person name="Holt R."/>
            <person name="Huang W."/>
            <person name="Islam-Faridi N."/>
            <person name="Jones S."/>
            <person name="Jones-Rhoades M."/>
            <person name="Jorgensen R."/>
            <person name="Joshi C."/>
            <person name="Kangasjarvi J."/>
            <person name="Karlsson J."/>
            <person name="Kelleher C."/>
            <person name="Kirkpatrick R."/>
            <person name="Kirst M."/>
            <person name="Kohler A."/>
            <person name="Kalluri U."/>
            <person name="Larimer F."/>
            <person name="Leebens-Mack J."/>
            <person name="Leple J.C."/>
            <person name="Locascio P."/>
            <person name="Lou Y."/>
            <person name="Lucas S."/>
            <person name="Martin F."/>
            <person name="Montanini B."/>
            <person name="Napoli C."/>
            <person name="Nelson D.R."/>
            <person name="Nelson C."/>
            <person name="Nieminen K."/>
            <person name="Nilsson O."/>
            <person name="Pereda V."/>
            <person name="Peter G."/>
            <person name="Philippe R."/>
            <person name="Pilate G."/>
            <person name="Poliakov A."/>
            <person name="Razumovskaya J."/>
            <person name="Richardson P."/>
            <person name="Rinaldi C."/>
            <person name="Ritland K."/>
            <person name="Rouze P."/>
            <person name="Ryaboy D."/>
            <person name="Schmutz J."/>
            <person name="Schrader J."/>
            <person name="Segerman B."/>
            <person name="Shin H."/>
            <person name="Siddiqui A."/>
            <person name="Sterky F."/>
            <person name="Terry A."/>
            <person name="Tsai C.J."/>
            <person name="Uberbacher E."/>
            <person name="Unneberg P."/>
            <person name="Vahala J."/>
            <person name="Wall K."/>
            <person name="Wessler S."/>
            <person name="Yang G."/>
            <person name="Yin T."/>
            <person name="Douglas C."/>
            <person name="Marra M."/>
            <person name="Sandberg G."/>
            <person name="Van de Peer Y."/>
            <person name="Rokhsar D."/>
        </authorList>
    </citation>
    <scope>NUCLEOTIDE SEQUENCE [LARGE SCALE GENOMIC DNA]</scope>
    <source>
        <strain evidence="2">cv. Nisqually</strain>
    </source>
</reference>
<keyword evidence="2" id="KW-1185">Reference proteome</keyword>
<protein>
    <submittedName>
        <fullName evidence="1">Uncharacterized protein</fullName>
    </submittedName>
</protein>
<sequence>MDPTLLGLAFKPGPKHFQKEPTSLGLVAQQDPIVLGLAQPNPKHFKKGVGLVAQLDPSILSLGGQLDPITLEPRGDAPLPCFSSRIAAGGIVFSAKSYWAGLAAGPNTVGFSCQGRPKKLPKGATNIGSCCLAESNSVGFDSTLQKGVGSG</sequence>
<accession>U7DZD2</accession>
<proteinExistence type="predicted"/>
<dbReference type="AlphaFoldDB" id="U7DZD2"/>
<dbReference type="EMBL" id="CM009292">
    <property type="protein sequence ID" value="PNT43003.1"/>
    <property type="molecule type" value="Genomic_DNA"/>
</dbReference>
<evidence type="ECO:0000313" key="1">
    <source>
        <dbReference type="EMBL" id="PNT43003.1"/>
    </source>
</evidence>
<dbReference type="InParanoid" id="U7DZD2"/>
<evidence type="ECO:0000313" key="2">
    <source>
        <dbReference type="Proteomes" id="UP000006729"/>
    </source>
</evidence>
<organism evidence="1 2">
    <name type="scientific">Populus trichocarpa</name>
    <name type="common">Western balsam poplar</name>
    <name type="synonym">Populus balsamifera subsp. trichocarpa</name>
    <dbReference type="NCBI Taxonomy" id="3694"/>
    <lineage>
        <taxon>Eukaryota</taxon>
        <taxon>Viridiplantae</taxon>
        <taxon>Streptophyta</taxon>
        <taxon>Embryophyta</taxon>
        <taxon>Tracheophyta</taxon>
        <taxon>Spermatophyta</taxon>
        <taxon>Magnoliopsida</taxon>
        <taxon>eudicotyledons</taxon>
        <taxon>Gunneridae</taxon>
        <taxon>Pentapetalae</taxon>
        <taxon>rosids</taxon>
        <taxon>fabids</taxon>
        <taxon>Malpighiales</taxon>
        <taxon>Salicaceae</taxon>
        <taxon>Saliceae</taxon>
        <taxon>Populus</taxon>
    </lineage>
</organism>
<dbReference type="Proteomes" id="UP000006729">
    <property type="component" value="Chromosome 3"/>
</dbReference>